<dbReference type="PROSITE" id="PS50969">
    <property type="entry name" value="FCP1"/>
    <property type="match status" value="1"/>
</dbReference>
<feature type="compositionally biased region" description="Polar residues" evidence="1">
    <location>
        <begin position="776"/>
        <end position="786"/>
    </location>
</feature>
<dbReference type="InterPro" id="IPR050365">
    <property type="entry name" value="TIM50"/>
</dbReference>
<dbReference type="Proteomes" id="UP000324800">
    <property type="component" value="Unassembled WGS sequence"/>
</dbReference>
<name>A0A5J4VL85_9EUKA</name>
<dbReference type="InterPro" id="IPR023214">
    <property type="entry name" value="HAD_sf"/>
</dbReference>
<dbReference type="PANTHER" id="PTHR12210">
    <property type="entry name" value="DULLARD PROTEIN PHOSPHATASE"/>
    <property type="match status" value="1"/>
</dbReference>
<feature type="compositionally biased region" description="Low complexity" evidence="1">
    <location>
        <begin position="787"/>
        <end position="818"/>
    </location>
</feature>
<dbReference type="FunFam" id="3.40.50.1000:FF:000093">
    <property type="entry name" value="NLI interacting factor-like phosphatase family protein"/>
    <property type="match status" value="1"/>
</dbReference>
<dbReference type="NCBIfam" id="TIGR02251">
    <property type="entry name" value="HIF-SF_euk"/>
    <property type="match status" value="1"/>
</dbReference>
<dbReference type="InterPro" id="IPR011948">
    <property type="entry name" value="Dullard_phosphatase"/>
</dbReference>
<dbReference type="GO" id="GO:0016791">
    <property type="term" value="F:phosphatase activity"/>
    <property type="evidence" value="ECO:0007669"/>
    <property type="project" value="InterPro"/>
</dbReference>
<dbReference type="SUPFAM" id="SSF56784">
    <property type="entry name" value="HAD-like"/>
    <property type="match status" value="1"/>
</dbReference>
<evidence type="ECO:0000313" key="3">
    <source>
        <dbReference type="EMBL" id="KAA6383265.1"/>
    </source>
</evidence>
<feature type="compositionally biased region" description="Polar residues" evidence="1">
    <location>
        <begin position="37"/>
        <end position="61"/>
    </location>
</feature>
<evidence type="ECO:0000256" key="1">
    <source>
        <dbReference type="SAM" id="MobiDB-lite"/>
    </source>
</evidence>
<protein>
    <submittedName>
        <fullName evidence="3">Putative nuclear LIM factor interactor-interacting protein</fullName>
    </submittedName>
</protein>
<evidence type="ECO:0000313" key="4">
    <source>
        <dbReference type="Proteomes" id="UP000324800"/>
    </source>
</evidence>
<organism evidence="3 4">
    <name type="scientific">Streblomastix strix</name>
    <dbReference type="NCBI Taxonomy" id="222440"/>
    <lineage>
        <taxon>Eukaryota</taxon>
        <taxon>Metamonada</taxon>
        <taxon>Preaxostyla</taxon>
        <taxon>Oxymonadida</taxon>
        <taxon>Streblomastigidae</taxon>
        <taxon>Streblomastix</taxon>
    </lineage>
</organism>
<dbReference type="Gene3D" id="3.40.50.1000">
    <property type="entry name" value="HAD superfamily/HAD-like"/>
    <property type="match status" value="1"/>
</dbReference>
<dbReference type="SMART" id="SM00577">
    <property type="entry name" value="CPDc"/>
    <property type="match status" value="1"/>
</dbReference>
<evidence type="ECO:0000259" key="2">
    <source>
        <dbReference type="PROSITE" id="PS50969"/>
    </source>
</evidence>
<feature type="region of interest" description="Disordered" evidence="1">
    <location>
        <begin position="858"/>
        <end position="877"/>
    </location>
</feature>
<sequence>MLEERGRITNYFQPSTGVSLKQNETTKQNDVLELGNVQLSKQVPQNTGLIPSGTIPASTKPQPKKDIDLNKAGQQNGQKTELESTLKADNEHGGDIVLFGKVKRTKDGFVLQQDQQDDSIQTKSVLSPSSQQSEIRTPSKQIPSPNLRMGNADFGKSFITQAKQNTSSSFFRSFSPPPSPLIFSPTSLSPTPSPSFQFSVELKQNLNLSLASSSSVQTPLPSPHSPSVIPYQSIYTHPLTILPQPLSPATPNRDASQLQIDLQSNDLSGKSEIGVSIKKKSNIQSIDEDANEIEDVQKIMSPISTPFRRKGLFNHKKWDDKDGIERIDEKKDLSEEDSIENIDENDIYNKQNQLIDDIVSVTPTPSPPLPLAQIIDIVNDDIVNDINDKSIGIIDKDEKIGLNASKRKKQNQKELKMVDDELEIHKCDEDEINIESNIYSEGESSDNELNDSRFIDSPYQIQSIVAGRKIVFPHEPILRRGMVELEEDDCNPYYLISLLPTIEELDRQLPPNKRKPALPAKSQSDVRICLAIDLDETLVHCNTEPMNPCDKIIKVESNGFVYDVWVRFRPKLGEFLDRVSQLYEVVIFTASQRNYAKKVIDLIDPHHKYIRYVLCREFCVNLEGNYLKDLRVLNRDMKKVILLDNSPQAFGFQINNGFPIDSFFEGPDDALEKCLDFLVFLANVDDVRGYLQRSFFTERYVQWFTEKQKGDVQQRPKLRCTKSNQIKKKNVQQESASEAAIDAVLNAASKLAEQRERNLWIKKGIGRAFSPPPPQMNTQASSITPQTTSSNISPFTSSPSNQNQISPPQSPQQSPQSSARQSYFAIIHQKKKDQIQQNSQQKLETGFEKEKIFSGLQEQLQTSTTQAFGQQQNRQTK</sequence>
<comment type="caution">
    <text evidence="3">The sequence shown here is derived from an EMBL/GenBank/DDBJ whole genome shotgun (WGS) entry which is preliminary data.</text>
</comment>
<feature type="domain" description="FCP1 homology" evidence="2">
    <location>
        <begin position="523"/>
        <end position="684"/>
    </location>
</feature>
<feature type="region of interest" description="Disordered" evidence="1">
    <location>
        <begin position="36"/>
        <end position="79"/>
    </location>
</feature>
<dbReference type="OrthoDB" id="277011at2759"/>
<feature type="compositionally biased region" description="Polar residues" evidence="1">
    <location>
        <begin position="113"/>
        <end position="144"/>
    </location>
</feature>
<feature type="region of interest" description="Disordered" evidence="1">
    <location>
        <begin position="113"/>
        <end position="152"/>
    </location>
</feature>
<dbReference type="InterPro" id="IPR004274">
    <property type="entry name" value="FCP1_dom"/>
</dbReference>
<dbReference type="InterPro" id="IPR036412">
    <property type="entry name" value="HAD-like_sf"/>
</dbReference>
<feature type="region of interest" description="Disordered" evidence="1">
    <location>
        <begin position="765"/>
        <end position="843"/>
    </location>
</feature>
<dbReference type="CDD" id="cd07521">
    <property type="entry name" value="HAD_FCP1-like"/>
    <property type="match status" value="1"/>
</dbReference>
<dbReference type="EMBL" id="SNRW01006339">
    <property type="protein sequence ID" value="KAA6383265.1"/>
    <property type="molecule type" value="Genomic_DNA"/>
</dbReference>
<accession>A0A5J4VL85</accession>
<proteinExistence type="predicted"/>
<gene>
    <name evidence="3" type="ORF">EZS28_021208</name>
</gene>
<reference evidence="3 4" key="1">
    <citation type="submission" date="2019-03" db="EMBL/GenBank/DDBJ databases">
        <title>Single cell metagenomics reveals metabolic interactions within the superorganism composed of flagellate Streblomastix strix and complex community of Bacteroidetes bacteria on its surface.</title>
        <authorList>
            <person name="Treitli S.C."/>
            <person name="Kolisko M."/>
            <person name="Husnik F."/>
            <person name="Keeling P."/>
            <person name="Hampl V."/>
        </authorList>
    </citation>
    <scope>NUCLEOTIDE SEQUENCE [LARGE SCALE GENOMIC DNA]</scope>
    <source>
        <strain evidence="3">ST1C</strain>
    </source>
</reference>
<dbReference type="AlphaFoldDB" id="A0A5J4VL85"/>
<dbReference type="Pfam" id="PF03031">
    <property type="entry name" value="NIF"/>
    <property type="match status" value="1"/>
</dbReference>